<keyword evidence="4 6" id="KW-0560">Oxidoreductase</keyword>
<evidence type="ECO:0000256" key="6">
    <source>
        <dbReference type="RuleBase" id="RU366011"/>
    </source>
</evidence>
<comment type="similarity">
    <text evidence="1 6">Belongs to the peroxiredoxin family. Prx5 subfamily.</text>
</comment>
<evidence type="ECO:0000256" key="3">
    <source>
        <dbReference type="ARBA" id="ARBA00022862"/>
    </source>
</evidence>
<dbReference type="Gene3D" id="3.40.30.10">
    <property type="entry name" value="Glutaredoxin"/>
    <property type="match status" value="1"/>
</dbReference>
<dbReference type="InterPro" id="IPR037944">
    <property type="entry name" value="PRX5-like"/>
</dbReference>
<evidence type="ECO:0000256" key="2">
    <source>
        <dbReference type="ARBA" id="ARBA00022559"/>
    </source>
</evidence>
<protein>
    <recommendedName>
        <fullName evidence="7">Thioredoxin domain-containing protein</fullName>
    </recommendedName>
</protein>
<keyword evidence="5 6" id="KW-0676">Redox-active center</keyword>
<keyword evidence="3 6" id="KW-0049">Antioxidant</keyword>
<keyword evidence="2 6" id="KW-0575">Peroxidase</keyword>
<name>A0ABP9Z1Y4_9FUNG</name>
<dbReference type="PROSITE" id="PS51352">
    <property type="entry name" value="THIOREDOXIN_2"/>
    <property type="match status" value="1"/>
</dbReference>
<gene>
    <name evidence="8" type="ORF">MFLAVUS_006581</name>
</gene>
<dbReference type="PANTHER" id="PTHR10430">
    <property type="entry name" value="PEROXIREDOXIN"/>
    <property type="match status" value="1"/>
</dbReference>
<proteinExistence type="inferred from homology"/>
<reference evidence="8 9" key="1">
    <citation type="submission" date="2024-04" db="EMBL/GenBank/DDBJ databases">
        <title>genome sequences of Mucor flavus KT1a and Helicostylum pulchrum KT1b strains isolated from the surface of a dry-aged beef.</title>
        <authorList>
            <person name="Toyotome T."/>
            <person name="Hosono M."/>
            <person name="Torimaru M."/>
            <person name="Fukuda K."/>
            <person name="Mikami N."/>
        </authorList>
    </citation>
    <scope>NUCLEOTIDE SEQUENCE [LARGE SCALE GENOMIC DNA]</scope>
    <source>
        <strain evidence="8 9">KT1a</strain>
    </source>
</reference>
<evidence type="ECO:0000313" key="8">
    <source>
        <dbReference type="EMBL" id="GAA5813112.1"/>
    </source>
</evidence>
<dbReference type="Pfam" id="PF08534">
    <property type="entry name" value="Redoxin"/>
    <property type="match status" value="1"/>
</dbReference>
<evidence type="ECO:0000256" key="4">
    <source>
        <dbReference type="ARBA" id="ARBA00023002"/>
    </source>
</evidence>
<evidence type="ECO:0000256" key="1">
    <source>
        <dbReference type="ARBA" id="ARBA00010505"/>
    </source>
</evidence>
<comment type="function">
    <text evidence="6">Thiol-specific peroxidase that catalyzes the reduction of hydrogen peroxide and organic hydroperoxides to water and alcohols, respectively. Plays a role in cell protection against oxidative stress by detoxifying peroxides.</text>
</comment>
<dbReference type="Proteomes" id="UP001473302">
    <property type="component" value="Unassembled WGS sequence"/>
</dbReference>
<dbReference type="InterPro" id="IPR036249">
    <property type="entry name" value="Thioredoxin-like_sf"/>
</dbReference>
<dbReference type="CDD" id="cd03013">
    <property type="entry name" value="PRX5_like"/>
    <property type="match status" value="1"/>
</dbReference>
<accession>A0ABP9Z1Y4</accession>
<sequence length="254" mass="28176">MTKPPYSIFNVFYLKKRILKNYARVYRDMGALIPYYEAELKRNQDEIDRIKPVALRVEYSFDLSDNCPCSSIDTTKIRVFTVLFGLNTISVGDTLPNDVLTYVPYDPKRDPMACPAPVKFDLAKELKGKKAVIFAIPGAFTPTCSEQHVPEFLAKYDELKSKGVDLIICVAVNDGFVMDAFGQHLKVKDKIIMASEGGSGFFDHLGLTLDLTKAGMGVRSQRFALVVDDLKVQYVGVDESGVDKSGPKGVLTAL</sequence>
<dbReference type="SUPFAM" id="SSF52833">
    <property type="entry name" value="Thioredoxin-like"/>
    <property type="match status" value="1"/>
</dbReference>
<evidence type="ECO:0000256" key="5">
    <source>
        <dbReference type="ARBA" id="ARBA00023284"/>
    </source>
</evidence>
<dbReference type="InterPro" id="IPR013766">
    <property type="entry name" value="Thioredoxin_domain"/>
</dbReference>
<evidence type="ECO:0000259" key="7">
    <source>
        <dbReference type="PROSITE" id="PS51352"/>
    </source>
</evidence>
<dbReference type="InterPro" id="IPR013740">
    <property type="entry name" value="Redoxin"/>
</dbReference>
<dbReference type="PANTHER" id="PTHR10430:SF16">
    <property type="entry name" value="PEROXIREDOXIN-5, MITOCHONDRIAL"/>
    <property type="match status" value="1"/>
</dbReference>
<dbReference type="EMBL" id="BAABUK010000015">
    <property type="protein sequence ID" value="GAA5813112.1"/>
    <property type="molecule type" value="Genomic_DNA"/>
</dbReference>
<feature type="domain" description="Thioredoxin" evidence="7">
    <location>
        <begin position="89"/>
        <end position="254"/>
    </location>
</feature>
<evidence type="ECO:0000313" key="9">
    <source>
        <dbReference type="Proteomes" id="UP001473302"/>
    </source>
</evidence>
<organism evidence="8 9">
    <name type="scientific">Mucor flavus</name>
    <dbReference type="NCBI Taxonomy" id="439312"/>
    <lineage>
        <taxon>Eukaryota</taxon>
        <taxon>Fungi</taxon>
        <taxon>Fungi incertae sedis</taxon>
        <taxon>Mucoromycota</taxon>
        <taxon>Mucoromycotina</taxon>
        <taxon>Mucoromycetes</taxon>
        <taxon>Mucorales</taxon>
        <taxon>Mucorineae</taxon>
        <taxon>Mucoraceae</taxon>
        <taxon>Mucor</taxon>
    </lineage>
</organism>
<keyword evidence="9" id="KW-1185">Reference proteome</keyword>
<comment type="caution">
    <text evidence="8">The sequence shown here is derived from an EMBL/GenBank/DDBJ whole genome shotgun (WGS) entry which is preliminary data.</text>
</comment>